<proteinExistence type="predicted"/>
<evidence type="ECO:0000313" key="2">
    <source>
        <dbReference type="EMBL" id="MDT3451228.1"/>
    </source>
</evidence>
<comment type="caution">
    <text evidence="2">The sequence shown here is derived from an EMBL/GenBank/DDBJ whole genome shotgun (WGS) entry which is preliminary data.</text>
</comment>
<accession>A0AAW8V3V1</accession>
<keyword evidence="1" id="KW-0812">Transmembrane</keyword>
<dbReference type="AlphaFoldDB" id="A0AAW8V3V1"/>
<feature type="transmembrane region" description="Helical" evidence="1">
    <location>
        <begin position="36"/>
        <end position="56"/>
    </location>
</feature>
<dbReference type="RefSeq" id="WP_083004282.1">
    <property type="nucleotide sequence ID" value="NZ_CP026744.1"/>
</dbReference>
<name>A0AAW8V3V1_PASMD</name>
<dbReference type="Proteomes" id="UP001182304">
    <property type="component" value="Unassembled WGS sequence"/>
</dbReference>
<organism evidence="2 3">
    <name type="scientific">Pasteurella multocida</name>
    <dbReference type="NCBI Taxonomy" id="747"/>
    <lineage>
        <taxon>Bacteria</taxon>
        <taxon>Pseudomonadati</taxon>
        <taxon>Pseudomonadota</taxon>
        <taxon>Gammaproteobacteria</taxon>
        <taxon>Pasteurellales</taxon>
        <taxon>Pasteurellaceae</taxon>
        <taxon>Pasteurella</taxon>
    </lineage>
</organism>
<protein>
    <submittedName>
        <fullName evidence="2">Uncharacterized protein</fullName>
    </submittedName>
</protein>
<gene>
    <name evidence="2" type="ORF">NQF69_00385</name>
</gene>
<evidence type="ECO:0000256" key="1">
    <source>
        <dbReference type="SAM" id="Phobius"/>
    </source>
</evidence>
<keyword evidence="1" id="KW-0472">Membrane</keyword>
<keyword evidence="1" id="KW-1133">Transmembrane helix</keyword>
<feature type="transmembrane region" description="Helical" evidence="1">
    <location>
        <begin position="7"/>
        <end position="30"/>
    </location>
</feature>
<sequence length="71" mass="7814">MNKKYDAYIELIVTVIMTLPLSISFLLALFSVLTAFQALLLSLFLIAVMGIIAFIIREPLVALLAILFAAI</sequence>
<dbReference type="EMBL" id="JANIEN010000001">
    <property type="protein sequence ID" value="MDT3451228.1"/>
    <property type="molecule type" value="Genomic_DNA"/>
</dbReference>
<evidence type="ECO:0000313" key="3">
    <source>
        <dbReference type="Proteomes" id="UP001182304"/>
    </source>
</evidence>
<reference evidence="2" key="1">
    <citation type="submission" date="2022-07" db="EMBL/GenBank/DDBJ databases">
        <title>Sequence of Pasteurella multocoda 17BRD-035.</title>
        <authorList>
            <person name="Roy Chowdhury P."/>
            <person name="Alhamami T."/>
            <person name="Trott D.J."/>
            <person name="Djordvevic S.P."/>
        </authorList>
    </citation>
    <scope>NUCLEOTIDE SEQUENCE</scope>
    <source>
        <strain evidence="2">17BRD-035</strain>
    </source>
</reference>